<dbReference type="InterPro" id="IPR047618">
    <property type="entry name" value="QOR-like"/>
</dbReference>
<dbReference type="Gene3D" id="3.40.50.720">
    <property type="entry name" value="NAD(P)-binding Rossmann-like Domain"/>
    <property type="match status" value="1"/>
</dbReference>
<dbReference type="Proteomes" id="UP001147653">
    <property type="component" value="Unassembled WGS sequence"/>
</dbReference>
<dbReference type="SMART" id="SM00829">
    <property type="entry name" value="PKS_ER"/>
    <property type="match status" value="1"/>
</dbReference>
<dbReference type="CDD" id="cd05286">
    <property type="entry name" value="QOR2"/>
    <property type="match status" value="1"/>
</dbReference>
<feature type="domain" description="Enoyl reductase (ER)" evidence="3">
    <location>
        <begin position="10"/>
        <end position="315"/>
    </location>
</feature>
<gene>
    <name evidence="4" type="ORF">OJ997_23815</name>
</gene>
<dbReference type="GO" id="GO:0070402">
    <property type="term" value="F:NADPH binding"/>
    <property type="evidence" value="ECO:0007669"/>
    <property type="project" value="TreeGrafter"/>
</dbReference>
<evidence type="ECO:0000256" key="1">
    <source>
        <dbReference type="ARBA" id="ARBA00022857"/>
    </source>
</evidence>
<evidence type="ECO:0000256" key="2">
    <source>
        <dbReference type="ARBA" id="ARBA00023002"/>
    </source>
</evidence>
<keyword evidence="5" id="KW-1185">Reference proteome</keyword>
<dbReference type="Pfam" id="PF00107">
    <property type="entry name" value="ADH_zinc_N"/>
    <property type="match status" value="1"/>
</dbReference>
<dbReference type="Gene3D" id="3.90.180.10">
    <property type="entry name" value="Medium-chain alcohol dehydrogenases, catalytic domain"/>
    <property type="match status" value="1"/>
</dbReference>
<dbReference type="PANTHER" id="PTHR48106:SF13">
    <property type="entry name" value="QUINONE OXIDOREDUCTASE-RELATED"/>
    <property type="match status" value="1"/>
</dbReference>
<dbReference type="GO" id="GO:0035925">
    <property type="term" value="F:mRNA 3'-UTR AU-rich region binding"/>
    <property type="evidence" value="ECO:0007669"/>
    <property type="project" value="TreeGrafter"/>
</dbReference>
<organism evidence="4 5">
    <name type="scientific">Solirubrobacter phytolaccae</name>
    <dbReference type="NCBI Taxonomy" id="1404360"/>
    <lineage>
        <taxon>Bacteria</taxon>
        <taxon>Bacillati</taxon>
        <taxon>Actinomycetota</taxon>
        <taxon>Thermoleophilia</taxon>
        <taxon>Solirubrobacterales</taxon>
        <taxon>Solirubrobacteraceae</taxon>
        <taxon>Solirubrobacter</taxon>
    </lineage>
</organism>
<dbReference type="SUPFAM" id="SSF50129">
    <property type="entry name" value="GroES-like"/>
    <property type="match status" value="1"/>
</dbReference>
<keyword evidence="2" id="KW-0560">Oxidoreductase</keyword>
<dbReference type="SUPFAM" id="SSF51735">
    <property type="entry name" value="NAD(P)-binding Rossmann-fold domains"/>
    <property type="match status" value="1"/>
</dbReference>
<dbReference type="RefSeq" id="WP_270027748.1">
    <property type="nucleotide sequence ID" value="NZ_JAPDDP010000052.1"/>
</dbReference>
<keyword evidence="1" id="KW-0521">NADP</keyword>
<dbReference type="Pfam" id="PF08240">
    <property type="entry name" value="ADH_N"/>
    <property type="match status" value="1"/>
</dbReference>
<accession>A0A9X3NBF2</accession>
<dbReference type="GO" id="GO:0003960">
    <property type="term" value="F:quinone reductase (NADPH) activity"/>
    <property type="evidence" value="ECO:0007669"/>
    <property type="project" value="InterPro"/>
</dbReference>
<dbReference type="GO" id="GO:0005829">
    <property type="term" value="C:cytosol"/>
    <property type="evidence" value="ECO:0007669"/>
    <property type="project" value="TreeGrafter"/>
</dbReference>
<dbReference type="InterPro" id="IPR013154">
    <property type="entry name" value="ADH-like_N"/>
</dbReference>
<evidence type="ECO:0000313" key="4">
    <source>
        <dbReference type="EMBL" id="MDA0183358.1"/>
    </source>
</evidence>
<sequence length="317" mass="33309">MRAIVIEEKGGPDVLQVRDEPEPTVGDDQLLVQVEAVGVNYRDVYEREGRGAAYGNAKLPLIVGAEGAGTVLRGAGSFSEGDRAGWVAAPASYAERVAVPLDAAIPVPDGVTSEQAAAVLLQGMTAHYLAYSTYPVAADDVVVVHAAAGGVGLLLTQMAKARGAHVLATTSTSEKADLARGAGADETLGYDGFRERALELGGAHVVYDAIGATTWEDSLASLRARGFLVLYGMASGPAPDFDPQRLQAKSLYLTRPGLPAYTATRDELLARADAVLGWVADGSLDVRIGERYGLEDARRAHEDLEARRSTGKLLLIP</sequence>
<proteinExistence type="predicted"/>
<reference evidence="4" key="1">
    <citation type="submission" date="2022-10" db="EMBL/GenBank/DDBJ databases">
        <title>The WGS of Solirubrobacter phytolaccae KCTC 29190.</title>
        <authorList>
            <person name="Jiang Z."/>
        </authorList>
    </citation>
    <scope>NUCLEOTIDE SEQUENCE</scope>
    <source>
        <strain evidence="4">KCTC 29190</strain>
    </source>
</reference>
<dbReference type="AlphaFoldDB" id="A0A9X3NBF2"/>
<comment type="caution">
    <text evidence="4">The sequence shown here is derived from an EMBL/GenBank/DDBJ whole genome shotgun (WGS) entry which is preliminary data.</text>
</comment>
<dbReference type="InterPro" id="IPR020843">
    <property type="entry name" value="ER"/>
</dbReference>
<dbReference type="InterPro" id="IPR036291">
    <property type="entry name" value="NAD(P)-bd_dom_sf"/>
</dbReference>
<dbReference type="PANTHER" id="PTHR48106">
    <property type="entry name" value="QUINONE OXIDOREDUCTASE PIG3-RELATED"/>
    <property type="match status" value="1"/>
</dbReference>
<evidence type="ECO:0000313" key="5">
    <source>
        <dbReference type="Proteomes" id="UP001147653"/>
    </source>
</evidence>
<dbReference type="EMBL" id="JAPDDP010000052">
    <property type="protein sequence ID" value="MDA0183358.1"/>
    <property type="molecule type" value="Genomic_DNA"/>
</dbReference>
<dbReference type="InterPro" id="IPR011032">
    <property type="entry name" value="GroES-like_sf"/>
</dbReference>
<name>A0A9X3NBF2_9ACTN</name>
<evidence type="ECO:0000259" key="3">
    <source>
        <dbReference type="SMART" id="SM00829"/>
    </source>
</evidence>
<protein>
    <submittedName>
        <fullName evidence="4">Quinone oxidoreductase</fullName>
    </submittedName>
</protein>
<dbReference type="InterPro" id="IPR013149">
    <property type="entry name" value="ADH-like_C"/>
</dbReference>